<dbReference type="InterPro" id="IPR013103">
    <property type="entry name" value="RVT_2"/>
</dbReference>
<dbReference type="PANTHER" id="PTHR42648:SF28">
    <property type="entry name" value="TRANSPOSON-ENCODED PROTEIN WITH RIBONUCLEASE H-LIKE AND RETROVIRUS ZINC FINGER-LIKE DOMAINS"/>
    <property type="match status" value="1"/>
</dbReference>
<reference evidence="6" key="1">
    <citation type="journal article" date="2012" name="Nat. Biotechnol.">
        <title>Draft genome sequence of pigeonpea (Cajanus cajan), an orphan legume crop of resource-poor farmers.</title>
        <authorList>
            <person name="Varshney R.K."/>
            <person name="Chen W."/>
            <person name="Li Y."/>
            <person name="Bharti A.K."/>
            <person name="Saxena R.K."/>
            <person name="Schlueter J.A."/>
            <person name="Donoghue M.T."/>
            <person name="Azam S."/>
            <person name="Fan G."/>
            <person name="Whaley A.M."/>
            <person name="Farmer A.D."/>
            <person name="Sheridan J."/>
            <person name="Iwata A."/>
            <person name="Tuteja R."/>
            <person name="Penmetsa R.V."/>
            <person name="Wu W."/>
            <person name="Upadhyaya H.D."/>
            <person name="Yang S.P."/>
            <person name="Shah T."/>
            <person name="Saxena K.B."/>
            <person name="Michael T."/>
            <person name="McCombie W.R."/>
            <person name="Yang B."/>
            <person name="Zhang G."/>
            <person name="Yang H."/>
            <person name="Wang J."/>
            <person name="Spillane C."/>
            <person name="Cook D.R."/>
            <person name="May G.D."/>
            <person name="Xu X."/>
            <person name="Jackson S.A."/>
        </authorList>
    </citation>
    <scope>NUCLEOTIDE SEQUENCE [LARGE SCALE GENOMIC DNA]</scope>
</reference>
<dbReference type="AlphaFoldDB" id="A0A151R109"/>
<dbReference type="OMA" id="TIFWIEA"/>
<dbReference type="Pfam" id="PF07727">
    <property type="entry name" value="RVT_2"/>
    <property type="match status" value="1"/>
</dbReference>
<dbReference type="InterPro" id="IPR039537">
    <property type="entry name" value="Retrotran_Ty1/copia-like"/>
</dbReference>
<dbReference type="GO" id="GO:0016787">
    <property type="term" value="F:hydrolase activity"/>
    <property type="evidence" value="ECO:0007669"/>
    <property type="project" value="UniProtKB-KW"/>
</dbReference>
<name>A0A151R109_CAJCA</name>
<keyword evidence="2" id="KW-0378">Hydrolase</keyword>
<protein>
    <submittedName>
        <fullName evidence="6">Retrovirus-related Pol polyprotein from transposon TNT 1-94</fullName>
    </submittedName>
</protein>
<proteinExistence type="predicted"/>
<feature type="domain" description="Reverse transcriptase Ty1/copia-type" evidence="4">
    <location>
        <begin position="356"/>
        <end position="463"/>
    </location>
</feature>
<evidence type="ECO:0000256" key="2">
    <source>
        <dbReference type="ARBA" id="ARBA00022801"/>
    </source>
</evidence>
<gene>
    <name evidence="6" type="ORF">KK1_042712</name>
</gene>
<evidence type="ECO:0000256" key="1">
    <source>
        <dbReference type="ARBA" id="ARBA00022723"/>
    </source>
</evidence>
<feature type="compositionally biased region" description="Basic and acidic residues" evidence="3">
    <location>
        <begin position="99"/>
        <end position="109"/>
    </location>
</feature>
<feature type="region of interest" description="Disordered" evidence="3">
    <location>
        <begin position="77"/>
        <end position="109"/>
    </location>
</feature>
<accession>A0A151R109</accession>
<dbReference type="EMBL" id="KQ484253">
    <property type="protein sequence ID" value="KYP36189.1"/>
    <property type="molecule type" value="Genomic_DNA"/>
</dbReference>
<keyword evidence="7" id="KW-1185">Reference proteome</keyword>
<dbReference type="PANTHER" id="PTHR42648">
    <property type="entry name" value="TRANSPOSASE, PUTATIVE-RELATED"/>
    <property type="match status" value="1"/>
</dbReference>
<dbReference type="GO" id="GO:0046872">
    <property type="term" value="F:metal ion binding"/>
    <property type="evidence" value="ECO:0007669"/>
    <property type="project" value="UniProtKB-KW"/>
</dbReference>
<sequence>MRYKGKGNIMEYIMKMSNLASKLKALKLELSDDLLVHLVLISLPTHFRQFKVSYNTQKDKWTLNELISHCVQEEERQQREKTESAHLASSSQNRKRKNNKDVVEKTSRQKKVKKDEKTLTCFFCKHALKTVVYILNRVPSKAVNKTPYELWKGKRPSLKYLHIWGCPAEVRPDRSHESKLESRIVSCYFVGYPERSRGYKVYNPTTRSFFETGNARFLEDVEFGMEENIRNVVFEEESSIDSDQVLVPITIPVPTPVIGDNHGVILDIIPTQDDIEVLPQIPIEQAQQPQKGSLRRSTRERRSAILDDYIVFLQEHEDGIGLTEYDPINFCQAMHSYNSQKWIDAMKDEMKSMQDNDVWDLVELSEGVKPIGCKWIFKTKRDLKGNIERYKARLVAKGFTQKEGINYKETFSPISLKDSFRTIMALVAHYDLKLHQMDVKIVFLNGDIKETIYMMQPENFVSGDSKSMV</sequence>
<keyword evidence="1" id="KW-0479">Metal-binding</keyword>
<organism evidence="6 7">
    <name type="scientific">Cajanus cajan</name>
    <name type="common">Pigeon pea</name>
    <name type="synonym">Cajanus indicus</name>
    <dbReference type="NCBI Taxonomy" id="3821"/>
    <lineage>
        <taxon>Eukaryota</taxon>
        <taxon>Viridiplantae</taxon>
        <taxon>Streptophyta</taxon>
        <taxon>Embryophyta</taxon>
        <taxon>Tracheophyta</taxon>
        <taxon>Spermatophyta</taxon>
        <taxon>Magnoliopsida</taxon>
        <taxon>eudicotyledons</taxon>
        <taxon>Gunneridae</taxon>
        <taxon>Pentapetalae</taxon>
        <taxon>rosids</taxon>
        <taxon>fabids</taxon>
        <taxon>Fabales</taxon>
        <taxon>Fabaceae</taxon>
        <taxon>Papilionoideae</taxon>
        <taxon>50 kb inversion clade</taxon>
        <taxon>NPAAA clade</taxon>
        <taxon>indigoferoid/millettioid clade</taxon>
        <taxon>Phaseoleae</taxon>
        <taxon>Cajanus</taxon>
    </lineage>
</organism>
<evidence type="ECO:0000256" key="3">
    <source>
        <dbReference type="SAM" id="MobiDB-lite"/>
    </source>
</evidence>
<dbReference type="InterPro" id="IPR057670">
    <property type="entry name" value="SH3_retrovirus"/>
</dbReference>
<dbReference type="Gramene" id="C.cajan_42777.t">
    <property type="protein sequence ID" value="C.cajan_42777.t"/>
    <property type="gene ID" value="C.cajan_42777"/>
</dbReference>
<evidence type="ECO:0000313" key="6">
    <source>
        <dbReference type="EMBL" id="KYP36189.1"/>
    </source>
</evidence>
<dbReference type="Pfam" id="PF14223">
    <property type="entry name" value="Retrotran_gag_2"/>
    <property type="match status" value="1"/>
</dbReference>
<dbReference type="Pfam" id="PF25597">
    <property type="entry name" value="SH3_retrovirus"/>
    <property type="match status" value="1"/>
</dbReference>
<dbReference type="Proteomes" id="UP000075243">
    <property type="component" value="Unassembled WGS sequence"/>
</dbReference>
<feature type="domain" description="Retroviral polymerase SH3-like" evidence="5">
    <location>
        <begin position="166"/>
        <end position="227"/>
    </location>
</feature>
<evidence type="ECO:0000259" key="5">
    <source>
        <dbReference type="Pfam" id="PF25597"/>
    </source>
</evidence>
<evidence type="ECO:0000259" key="4">
    <source>
        <dbReference type="Pfam" id="PF07727"/>
    </source>
</evidence>
<evidence type="ECO:0000313" key="7">
    <source>
        <dbReference type="Proteomes" id="UP000075243"/>
    </source>
</evidence>